<dbReference type="EMBL" id="JBHMAF010000017">
    <property type="protein sequence ID" value="MFB9757791.1"/>
    <property type="molecule type" value="Genomic_DNA"/>
</dbReference>
<feature type="transmembrane region" description="Helical" evidence="6">
    <location>
        <begin position="167"/>
        <end position="185"/>
    </location>
</feature>
<sequence length="352" mass="36772">MVALAFCAALLFAMNIGASGAAASMGVAYASGAIKKKWVALLICGAAIIAGSVFGGQKVTKTISSGIIPEDIFTVKIVIITLLAATIALFTANILGIPLSTSEITIGAVAGVGIAYQVLYVEKLLFIVAFWIITPVVAFSITYVAGKLIHRLNSKYPDLEKGKWKPVFTILVIVTGFFEAYSAGMKNVANAVAPLVGAHLLSVETGLLLGGIFVALGAFLLGSRVLETNGKKITSVSLIEGISVSATSSFLVITAALFGIPLPIAQITSSSIIGMGSAQQGKKVFQKRVVSQMLKVWFVAPFLSLLVSYTCIKLLLESDLYSIFIVGAGIIATLGVISLLKHTKQEVGGISR</sequence>
<protein>
    <submittedName>
        <fullName evidence="8">Anion permease</fullName>
    </submittedName>
</protein>
<comment type="caution">
    <text evidence="8">The sequence shown here is derived from an EMBL/GenBank/DDBJ whole genome shotgun (WGS) entry which is preliminary data.</text>
</comment>
<dbReference type="InterPro" id="IPR001204">
    <property type="entry name" value="Phos_transporter"/>
</dbReference>
<dbReference type="PANTHER" id="PTHR11101:SF80">
    <property type="entry name" value="PHOSPHATE TRANSPORTER"/>
    <property type="match status" value="1"/>
</dbReference>
<feature type="transmembrane region" description="Helical" evidence="6">
    <location>
        <begin position="205"/>
        <end position="226"/>
    </location>
</feature>
<gene>
    <name evidence="8" type="ORF">ACFFMS_04435</name>
</gene>
<comment type="subcellular location">
    <subcellularLocation>
        <location evidence="1">Membrane</location>
        <topology evidence="1">Multi-pass membrane protein</topology>
    </subcellularLocation>
</comment>
<feature type="transmembrane region" description="Helical" evidence="6">
    <location>
        <begin position="321"/>
        <end position="340"/>
    </location>
</feature>
<dbReference type="Proteomes" id="UP001589609">
    <property type="component" value="Unassembled WGS sequence"/>
</dbReference>
<accession>A0ABV5WCA9</accession>
<keyword evidence="5 6" id="KW-0472">Membrane</keyword>
<evidence type="ECO:0000256" key="3">
    <source>
        <dbReference type="ARBA" id="ARBA00022692"/>
    </source>
</evidence>
<evidence type="ECO:0000256" key="5">
    <source>
        <dbReference type="ARBA" id="ARBA00023136"/>
    </source>
</evidence>
<reference evidence="8 9" key="1">
    <citation type="submission" date="2024-09" db="EMBL/GenBank/DDBJ databases">
        <authorList>
            <person name="Sun Q."/>
            <person name="Mori K."/>
        </authorList>
    </citation>
    <scope>NUCLEOTIDE SEQUENCE [LARGE SCALE GENOMIC DNA]</scope>
    <source>
        <strain evidence="8 9">JCM 11201</strain>
    </source>
</reference>
<keyword evidence="3 6" id="KW-0812">Transmembrane</keyword>
<evidence type="ECO:0000256" key="4">
    <source>
        <dbReference type="ARBA" id="ARBA00022989"/>
    </source>
</evidence>
<dbReference type="PANTHER" id="PTHR11101">
    <property type="entry name" value="PHOSPHATE TRANSPORTER"/>
    <property type="match status" value="1"/>
</dbReference>
<keyword evidence="9" id="KW-1185">Reference proteome</keyword>
<dbReference type="Pfam" id="PF01384">
    <property type="entry name" value="PHO4"/>
    <property type="match status" value="1"/>
</dbReference>
<evidence type="ECO:0000256" key="6">
    <source>
        <dbReference type="SAM" id="Phobius"/>
    </source>
</evidence>
<evidence type="ECO:0000313" key="9">
    <source>
        <dbReference type="Proteomes" id="UP001589609"/>
    </source>
</evidence>
<proteinExistence type="predicted"/>
<dbReference type="RefSeq" id="WP_379948049.1">
    <property type="nucleotide sequence ID" value="NZ_JBHMAF010000017.1"/>
</dbReference>
<evidence type="ECO:0000256" key="7">
    <source>
        <dbReference type="SAM" id="SignalP"/>
    </source>
</evidence>
<keyword evidence="4 6" id="KW-1133">Transmembrane helix</keyword>
<evidence type="ECO:0000256" key="2">
    <source>
        <dbReference type="ARBA" id="ARBA00022448"/>
    </source>
</evidence>
<keyword evidence="2" id="KW-0813">Transport</keyword>
<feature type="chain" id="PRO_5047380506" evidence="7">
    <location>
        <begin position="19"/>
        <end position="352"/>
    </location>
</feature>
<organism evidence="8 9">
    <name type="scientific">Ectobacillus funiculus</name>
    <dbReference type="NCBI Taxonomy" id="137993"/>
    <lineage>
        <taxon>Bacteria</taxon>
        <taxon>Bacillati</taxon>
        <taxon>Bacillota</taxon>
        <taxon>Bacilli</taxon>
        <taxon>Bacillales</taxon>
        <taxon>Bacillaceae</taxon>
        <taxon>Ectobacillus</taxon>
    </lineage>
</organism>
<keyword evidence="7" id="KW-0732">Signal</keyword>
<feature type="transmembrane region" description="Helical" evidence="6">
    <location>
        <begin position="77"/>
        <end position="97"/>
    </location>
</feature>
<feature type="signal peptide" evidence="7">
    <location>
        <begin position="1"/>
        <end position="18"/>
    </location>
</feature>
<evidence type="ECO:0000313" key="8">
    <source>
        <dbReference type="EMBL" id="MFB9757791.1"/>
    </source>
</evidence>
<name>A0ABV5WCA9_9BACI</name>
<evidence type="ECO:0000256" key="1">
    <source>
        <dbReference type="ARBA" id="ARBA00004141"/>
    </source>
</evidence>
<feature type="transmembrane region" description="Helical" evidence="6">
    <location>
        <begin position="40"/>
        <end position="56"/>
    </location>
</feature>
<feature type="transmembrane region" description="Helical" evidence="6">
    <location>
        <begin position="293"/>
        <end position="315"/>
    </location>
</feature>
<feature type="transmembrane region" description="Helical" evidence="6">
    <location>
        <begin position="124"/>
        <end position="146"/>
    </location>
</feature>